<gene>
    <name evidence="2" type="ORF">C5L14_18915</name>
</gene>
<dbReference type="Proteomes" id="UP000237682">
    <property type="component" value="Unassembled WGS sequence"/>
</dbReference>
<keyword evidence="1" id="KW-0812">Transmembrane</keyword>
<evidence type="ECO:0000313" key="3">
    <source>
        <dbReference type="Proteomes" id="UP000237682"/>
    </source>
</evidence>
<feature type="transmembrane region" description="Helical" evidence="1">
    <location>
        <begin position="52"/>
        <end position="74"/>
    </location>
</feature>
<keyword evidence="1" id="KW-1133">Transmembrane helix</keyword>
<reference evidence="2 3" key="1">
    <citation type="submission" date="2018-02" db="EMBL/GenBank/DDBJ databases">
        <title>Whole genome sequencing of endophytic bacterium.</title>
        <authorList>
            <person name="Eedara R."/>
            <person name="Podile A.R."/>
        </authorList>
    </citation>
    <scope>NUCLEOTIDE SEQUENCE [LARGE SCALE GENOMIC DNA]</scope>
    <source>
        <strain evidence="2 3">RP1T</strain>
    </source>
</reference>
<name>A0A2S9QAE0_9HYPH</name>
<organism evidence="2 3">
    <name type="scientific">Labrys okinawensis</name>
    <dbReference type="NCBI Taxonomy" id="346911"/>
    <lineage>
        <taxon>Bacteria</taxon>
        <taxon>Pseudomonadati</taxon>
        <taxon>Pseudomonadota</taxon>
        <taxon>Alphaproteobacteria</taxon>
        <taxon>Hyphomicrobiales</taxon>
        <taxon>Xanthobacteraceae</taxon>
        <taxon>Labrys</taxon>
    </lineage>
</organism>
<evidence type="ECO:0000256" key="1">
    <source>
        <dbReference type="SAM" id="Phobius"/>
    </source>
</evidence>
<feature type="transmembrane region" description="Helical" evidence="1">
    <location>
        <begin position="21"/>
        <end position="40"/>
    </location>
</feature>
<sequence length="180" mass="19758">MTNRERILWSGRPKQGLMLRSSDAAFIPFSLMWGGFAIFWETTAVMSGAPFFFRLWGIPFVLVGLYLIAGRFFADAWERGKTAYVVTNERVLIVGGLLKRTVTSLELRTLPEMSLSLAGDDKGTLTFGTGSNATWGRLRFGNQTSPPPPPQFEGIPNAAKVMACIRDAQAALLNPIARAS</sequence>
<dbReference type="AlphaFoldDB" id="A0A2S9QAE0"/>
<proteinExistence type="predicted"/>
<protein>
    <recommendedName>
        <fullName evidence="4">DUF304 domain-containing protein</fullName>
    </recommendedName>
</protein>
<keyword evidence="1" id="KW-0472">Membrane</keyword>
<dbReference type="EMBL" id="PUEJ01000006">
    <property type="protein sequence ID" value="PRH86304.1"/>
    <property type="molecule type" value="Genomic_DNA"/>
</dbReference>
<evidence type="ECO:0008006" key="4">
    <source>
        <dbReference type="Google" id="ProtNLM"/>
    </source>
</evidence>
<comment type="caution">
    <text evidence="2">The sequence shown here is derived from an EMBL/GenBank/DDBJ whole genome shotgun (WGS) entry which is preliminary data.</text>
</comment>
<accession>A0A2S9QAE0</accession>
<keyword evidence="3" id="KW-1185">Reference proteome</keyword>
<evidence type="ECO:0000313" key="2">
    <source>
        <dbReference type="EMBL" id="PRH86304.1"/>
    </source>
</evidence>